<protein>
    <submittedName>
        <fullName evidence="1">Uncharacterized protein</fullName>
    </submittedName>
</protein>
<dbReference type="EMBL" id="CP000075">
    <property type="protein sequence ID" value="AAY36915.1"/>
    <property type="molecule type" value="Genomic_DNA"/>
</dbReference>
<name>Q4ZVA7_PSEU2</name>
<accession>Q4ZVA7</accession>
<organism evidence="1 2">
    <name type="scientific">Pseudomonas syringae pv. syringae (strain B728a)</name>
    <dbReference type="NCBI Taxonomy" id="205918"/>
    <lineage>
        <taxon>Bacteria</taxon>
        <taxon>Pseudomonadati</taxon>
        <taxon>Pseudomonadota</taxon>
        <taxon>Gammaproteobacteria</taxon>
        <taxon>Pseudomonadales</taxon>
        <taxon>Pseudomonadaceae</taxon>
        <taxon>Pseudomonas</taxon>
        <taxon>Pseudomonas syringae</taxon>
    </lineage>
</organism>
<reference evidence="1 2" key="1">
    <citation type="journal article" date="2005" name="Proc. Natl. Acad. Sci. U.S.A.">
        <title>Comparison of the complete genome sequences of Pseudomonas syringae pv. syringae B728a and pv. tomato DC3000.</title>
        <authorList>
            <person name="Feil H."/>
            <person name="Feil W.S."/>
            <person name="Chain P."/>
            <person name="Larimer F."/>
            <person name="Dibartolo G."/>
            <person name="Copeland A."/>
            <person name="Lykidis A."/>
            <person name="Trong S."/>
            <person name="Nolan M."/>
            <person name="Goltsman E."/>
            <person name="Thiel J."/>
            <person name="Malfatti S."/>
            <person name="Loper J.E."/>
            <person name="Lapidus A."/>
            <person name="Detter J.C."/>
            <person name="Land M."/>
            <person name="Richardson P.M."/>
            <person name="Kyrpides N.C."/>
            <person name="Ivanova N."/>
            <person name="Lindow S.E."/>
        </authorList>
    </citation>
    <scope>NUCLEOTIDE SEQUENCE [LARGE SCALE GENOMIC DNA]</scope>
    <source>
        <strain evidence="1 2">B728a</strain>
    </source>
</reference>
<sequence>MGRYSGDQKTARLMAADCQAIHHRLIRDTSRIGRFCFWSLFMNSGQKKATQTSGAKGSLFKIRRHFSPAGQNIGCGKSGAWRPVCSVAMECGELMSLAEINSDYADHRFHG</sequence>
<dbReference type="HOGENOM" id="CLU_2156228_0_0_6"/>
<dbReference type="OrthoDB" id="9861484at2"/>
<dbReference type="KEGG" id="psb:Psyr_1868"/>
<gene>
    <name evidence="1" type="ordered locus">Psyr_1868</name>
</gene>
<dbReference type="AlphaFoldDB" id="Q4ZVA7"/>
<evidence type="ECO:0000313" key="2">
    <source>
        <dbReference type="Proteomes" id="UP000000426"/>
    </source>
</evidence>
<dbReference type="Proteomes" id="UP000000426">
    <property type="component" value="Chromosome"/>
</dbReference>
<dbReference type="STRING" id="205918.Psyr_1868"/>
<evidence type="ECO:0000313" key="1">
    <source>
        <dbReference type="EMBL" id="AAY36915.1"/>
    </source>
</evidence>
<proteinExistence type="predicted"/>